<dbReference type="InterPro" id="IPR036052">
    <property type="entry name" value="TrpB-like_PALP_sf"/>
</dbReference>
<dbReference type="PANTHER" id="PTHR42690">
    <property type="entry name" value="THREONINE SYNTHASE FAMILY MEMBER"/>
    <property type="match status" value="1"/>
</dbReference>
<dbReference type="InterPro" id="IPR037158">
    <property type="entry name" value="Thr_synth_N_sf"/>
</dbReference>
<feature type="domain" description="Threonine synthase N-terminal" evidence="1">
    <location>
        <begin position="2"/>
        <end position="65"/>
    </location>
</feature>
<dbReference type="InterPro" id="IPR051166">
    <property type="entry name" value="Threonine_Synthase"/>
</dbReference>
<reference evidence="2 3" key="1">
    <citation type="journal article" date="2018" name="Nat. Biotechnol.">
        <title>A standardized bacterial taxonomy based on genome phylogeny substantially revises the tree of life.</title>
        <authorList>
            <person name="Parks D.H."/>
            <person name="Chuvochina M."/>
            <person name="Waite D.W."/>
            <person name="Rinke C."/>
            <person name="Skarshewski A."/>
            <person name="Chaumeil P.A."/>
            <person name="Hugenholtz P."/>
        </authorList>
    </citation>
    <scope>NUCLEOTIDE SEQUENCE [LARGE SCALE GENOMIC DNA]</scope>
    <source>
        <strain evidence="2">UBA9169</strain>
    </source>
</reference>
<dbReference type="SUPFAM" id="SSF53686">
    <property type="entry name" value="Tryptophan synthase beta subunit-like PLP-dependent enzymes"/>
    <property type="match status" value="1"/>
</dbReference>
<dbReference type="InterPro" id="IPR029144">
    <property type="entry name" value="Thr_synth_N"/>
</dbReference>
<dbReference type="PANTHER" id="PTHR42690:SF1">
    <property type="entry name" value="THREONINE SYNTHASE-LIKE 2"/>
    <property type="match status" value="1"/>
</dbReference>
<evidence type="ECO:0000313" key="3">
    <source>
        <dbReference type="Proteomes" id="UP000264719"/>
    </source>
</evidence>
<evidence type="ECO:0000313" key="2">
    <source>
        <dbReference type="EMBL" id="HAR51751.1"/>
    </source>
</evidence>
<dbReference type="EMBL" id="DMVW01000080">
    <property type="protein sequence ID" value="HAR51751.1"/>
    <property type="molecule type" value="Genomic_DNA"/>
</dbReference>
<gene>
    <name evidence="2" type="ORF">DCS45_07725</name>
</gene>
<evidence type="ECO:0000259" key="1">
    <source>
        <dbReference type="Pfam" id="PF14821"/>
    </source>
</evidence>
<dbReference type="EC" id="4.2.3.1" evidence="2"/>
<dbReference type="GO" id="GO:0004795">
    <property type="term" value="F:threonine synthase activity"/>
    <property type="evidence" value="ECO:0007669"/>
    <property type="project" value="UniProtKB-EC"/>
</dbReference>
<keyword evidence="2" id="KW-0456">Lyase</keyword>
<dbReference type="AlphaFoldDB" id="A0A348WB39"/>
<organism evidence="2 3">
    <name type="scientific">Roseovarius nubinhibens</name>
    <dbReference type="NCBI Taxonomy" id="314263"/>
    <lineage>
        <taxon>Bacteria</taxon>
        <taxon>Pseudomonadati</taxon>
        <taxon>Pseudomonadota</taxon>
        <taxon>Alphaproteobacteria</taxon>
        <taxon>Rhodobacterales</taxon>
        <taxon>Roseobacteraceae</taxon>
        <taxon>Roseovarius</taxon>
    </lineage>
</organism>
<proteinExistence type="predicted"/>
<protein>
    <submittedName>
        <fullName evidence="2">Threonine synthase</fullName>
        <ecNumber evidence="2">4.2.3.1</ecNumber>
    </submittedName>
</protein>
<accession>A0A348WB39</accession>
<sequence>MKYISTRGTAPTLSFEEAMLTGLARDGGLYLPETIPTLSPDEIAAFEGLPYEEVAFRVMRPYVGDA</sequence>
<dbReference type="Pfam" id="PF14821">
    <property type="entry name" value="Thr_synth_N"/>
    <property type="match status" value="1"/>
</dbReference>
<comment type="caution">
    <text evidence="2">The sequence shown here is derived from an EMBL/GenBank/DDBJ whole genome shotgun (WGS) entry which is preliminary data.</text>
</comment>
<dbReference type="Gene3D" id="3.90.1380.10">
    <property type="entry name" value="Threonine synthase, N-terminal domain"/>
    <property type="match status" value="1"/>
</dbReference>
<dbReference type="Proteomes" id="UP000264719">
    <property type="component" value="Unassembled WGS sequence"/>
</dbReference>
<feature type="non-terminal residue" evidence="2">
    <location>
        <position position="66"/>
    </location>
</feature>
<name>A0A348WB39_9RHOB</name>